<proteinExistence type="predicted"/>
<protein>
    <submittedName>
        <fullName evidence="1">Carbonic anhydrase 2</fullName>
    </submittedName>
</protein>
<accession>A0ACB8FEE0</accession>
<evidence type="ECO:0000313" key="2">
    <source>
        <dbReference type="Proteomes" id="UP000827872"/>
    </source>
</evidence>
<dbReference type="Proteomes" id="UP000827872">
    <property type="component" value="Linkage Group LG09"/>
</dbReference>
<evidence type="ECO:0000313" key="1">
    <source>
        <dbReference type="EMBL" id="KAH8003857.1"/>
    </source>
</evidence>
<name>A0ACB8FEE0_9SAUR</name>
<gene>
    <name evidence="1" type="primary">CA2_2</name>
    <name evidence="1" type="ORF">K3G42_024865</name>
</gene>
<reference evidence="1" key="1">
    <citation type="submission" date="2021-08" db="EMBL/GenBank/DDBJ databases">
        <title>The first chromosome-level gecko genome reveals the dynamic sex chromosomes of Neotropical dwarf geckos (Sphaerodactylidae: Sphaerodactylus).</title>
        <authorList>
            <person name="Pinto B.J."/>
            <person name="Keating S.E."/>
            <person name="Gamble T."/>
        </authorList>
    </citation>
    <scope>NUCLEOTIDE SEQUENCE</scope>
    <source>
        <strain evidence="1">TG3544</strain>
    </source>
</reference>
<dbReference type="EMBL" id="CM037622">
    <property type="protein sequence ID" value="KAH8003857.1"/>
    <property type="molecule type" value="Genomic_DNA"/>
</dbReference>
<comment type="caution">
    <text evidence="1">The sequence shown here is derived from an EMBL/GenBank/DDBJ whole genome shotgun (WGS) entry which is preliminary data.</text>
</comment>
<organism evidence="1 2">
    <name type="scientific">Sphaerodactylus townsendi</name>
    <dbReference type="NCBI Taxonomy" id="933632"/>
    <lineage>
        <taxon>Eukaryota</taxon>
        <taxon>Metazoa</taxon>
        <taxon>Chordata</taxon>
        <taxon>Craniata</taxon>
        <taxon>Vertebrata</taxon>
        <taxon>Euteleostomi</taxon>
        <taxon>Lepidosauria</taxon>
        <taxon>Squamata</taxon>
        <taxon>Bifurcata</taxon>
        <taxon>Gekkota</taxon>
        <taxon>Sphaerodactylidae</taxon>
        <taxon>Sphaerodactylus</taxon>
    </lineage>
</organism>
<sequence length="111" mass="12344">MSHHWGYGKDNGPSTWHEVFPIANGNRQSPIDIQTKSAKYDSSLKPLSITYDPSPAKNIVNNGHSFNVEFDDAADKCALSYDEYESAFNVGHGEKKPNKNHQELLPLQDAA</sequence>
<keyword evidence="2" id="KW-1185">Reference proteome</keyword>